<dbReference type="PANTHER" id="PTHR31845">
    <property type="entry name" value="FINGER DOMAIN PROTEIN, PUTATIVE-RELATED"/>
    <property type="match status" value="1"/>
</dbReference>
<dbReference type="InterPro" id="IPR036864">
    <property type="entry name" value="Zn2-C6_fun-type_DNA-bd_sf"/>
</dbReference>
<keyword evidence="2" id="KW-0479">Metal-binding</keyword>
<dbReference type="InterPro" id="IPR007219">
    <property type="entry name" value="XnlR_reg_dom"/>
</dbReference>
<keyword evidence="6" id="KW-0539">Nucleus</keyword>
<dbReference type="InterPro" id="IPR001138">
    <property type="entry name" value="Zn2Cys6_DnaBD"/>
</dbReference>
<feature type="domain" description="Zn(2)-C6 fungal-type" evidence="7">
    <location>
        <begin position="24"/>
        <end position="56"/>
    </location>
</feature>
<gene>
    <name evidence="8" type="ORF">M430DRAFT_59487</name>
</gene>
<evidence type="ECO:0000259" key="7">
    <source>
        <dbReference type="PROSITE" id="PS50048"/>
    </source>
</evidence>
<dbReference type="EMBL" id="KZ679013">
    <property type="protein sequence ID" value="PSS14761.1"/>
    <property type="molecule type" value="Genomic_DNA"/>
</dbReference>
<evidence type="ECO:0000256" key="2">
    <source>
        <dbReference type="ARBA" id="ARBA00022723"/>
    </source>
</evidence>
<keyword evidence="4" id="KW-0238">DNA-binding</keyword>
<proteinExistence type="predicted"/>
<evidence type="ECO:0000256" key="1">
    <source>
        <dbReference type="ARBA" id="ARBA00004123"/>
    </source>
</evidence>
<dbReference type="AlphaFoldDB" id="A0A2T3AXJ1"/>
<comment type="subcellular location">
    <subcellularLocation>
        <location evidence="1">Nucleus</location>
    </subcellularLocation>
</comment>
<reference evidence="8 9" key="1">
    <citation type="journal article" date="2018" name="New Phytol.">
        <title>Comparative genomics and transcriptomics depict ericoid mycorrhizal fungi as versatile saprotrophs and plant mutualists.</title>
        <authorList>
            <person name="Martino E."/>
            <person name="Morin E."/>
            <person name="Grelet G.A."/>
            <person name="Kuo A."/>
            <person name="Kohler A."/>
            <person name="Daghino S."/>
            <person name="Barry K.W."/>
            <person name="Cichocki N."/>
            <person name="Clum A."/>
            <person name="Dockter R.B."/>
            <person name="Hainaut M."/>
            <person name="Kuo R.C."/>
            <person name="LaButti K."/>
            <person name="Lindahl B.D."/>
            <person name="Lindquist E.A."/>
            <person name="Lipzen A."/>
            <person name="Khouja H.R."/>
            <person name="Magnuson J."/>
            <person name="Murat C."/>
            <person name="Ohm R.A."/>
            <person name="Singer S.W."/>
            <person name="Spatafora J.W."/>
            <person name="Wang M."/>
            <person name="Veneault-Fourrey C."/>
            <person name="Henrissat B."/>
            <person name="Grigoriev I.V."/>
            <person name="Martin F.M."/>
            <person name="Perotto S."/>
        </authorList>
    </citation>
    <scope>NUCLEOTIDE SEQUENCE [LARGE SCALE GENOMIC DNA]</scope>
    <source>
        <strain evidence="8 9">ATCC 22711</strain>
    </source>
</reference>
<dbReference type="PROSITE" id="PS00463">
    <property type="entry name" value="ZN2_CY6_FUNGAL_1"/>
    <property type="match status" value="1"/>
</dbReference>
<dbReference type="CDD" id="cd00067">
    <property type="entry name" value="GAL4"/>
    <property type="match status" value="1"/>
</dbReference>
<dbReference type="GeneID" id="36576882"/>
<dbReference type="OrthoDB" id="4060227at2759"/>
<dbReference type="GO" id="GO:0006351">
    <property type="term" value="P:DNA-templated transcription"/>
    <property type="evidence" value="ECO:0007669"/>
    <property type="project" value="InterPro"/>
</dbReference>
<dbReference type="SMART" id="SM00906">
    <property type="entry name" value="Fungal_trans"/>
    <property type="match status" value="1"/>
</dbReference>
<dbReference type="GO" id="GO:0008270">
    <property type="term" value="F:zinc ion binding"/>
    <property type="evidence" value="ECO:0007669"/>
    <property type="project" value="InterPro"/>
</dbReference>
<dbReference type="GO" id="GO:0005634">
    <property type="term" value="C:nucleus"/>
    <property type="evidence" value="ECO:0007669"/>
    <property type="project" value="UniProtKB-SubCell"/>
</dbReference>
<dbReference type="SUPFAM" id="SSF57701">
    <property type="entry name" value="Zn2/Cys6 DNA-binding domain"/>
    <property type="match status" value="1"/>
</dbReference>
<dbReference type="CDD" id="cd12148">
    <property type="entry name" value="fungal_TF_MHR"/>
    <property type="match status" value="1"/>
</dbReference>
<evidence type="ECO:0000313" key="8">
    <source>
        <dbReference type="EMBL" id="PSS14761.1"/>
    </source>
</evidence>
<keyword evidence="3" id="KW-0805">Transcription regulation</keyword>
<dbReference type="InterPro" id="IPR051089">
    <property type="entry name" value="prtT"/>
</dbReference>
<evidence type="ECO:0000256" key="6">
    <source>
        <dbReference type="ARBA" id="ARBA00023242"/>
    </source>
</evidence>
<dbReference type="PANTHER" id="PTHR31845:SF17">
    <property type="entry name" value="ZN(II)2CYS6 TRANSCRIPTION FACTOR (EUROFUNG)"/>
    <property type="match status" value="1"/>
</dbReference>
<evidence type="ECO:0000256" key="5">
    <source>
        <dbReference type="ARBA" id="ARBA00023163"/>
    </source>
</evidence>
<keyword evidence="5" id="KW-0804">Transcription</keyword>
<keyword evidence="9" id="KW-1185">Reference proteome</keyword>
<dbReference type="GO" id="GO:0000981">
    <property type="term" value="F:DNA-binding transcription factor activity, RNA polymerase II-specific"/>
    <property type="evidence" value="ECO:0007669"/>
    <property type="project" value="InterPro"/>
</dbReference>
<dbReference type="STRING" id="857342.A0A2T3AXJ1"/>
<dbReference type="RefSeq" id="XP_024719360.1">
    <property type="nucleotide sequence ID" value="XM_024868801.1"/>
</dbReference>
<dbReference type="PROSITE" id="PS50048">
    <property type="entry name" value="ZN2_CY6_FUNGAL_2"/>
    <property type="match status" value="1"/>
</dbReference>
<evidence type="ECO:0000256" key="4">
    <source>
        <dbReference type="ARBA" id="ARBA00023125"/>
    </source>
</evidence>
<evidence type="ECO:0000256" key="3">
    <source>
        <dbReference type="ARBA" id="ARBA00023015"/>
    </source>
</evidence>
<evidence type="ECO:0000313" key="9">
    <source>
        <dbReference type="Proteomes" id="UP000241818"/>
    </source>
</evidence>
<accession>A0A2T3AXJ1</accession>
<dbReference type="Gene3D" id="4.10.240.10">
    <property type="entry name" value="Zn(2)-C6 fungal-type DNA-binding domain"/>
    <property type="match status" value="1"/>
</dbReference>
<name>A0A2T3AXJ1_AMORE</name>
<dbReference type="InParanoid" id="A0A2T3AXJ1"/>
<dbReference type="SMART" id="SM00066">
    <property type="entry name" value="GAL4"/>
    <property type="match status" value="1"/>
</dbReference>
<organism evidence="8 9">
    <name type="scientific">Amorphotheca resinae ATCC 22711</name>
    <dbReference type="NCBI Taxonomy" id="857342"/>
    <lineage>
        <taxon>Eukaryota</taxon>
        <taxon>Fungi</taxon>
        <taxon>Dikarya</taxon>
        <taxon>Ascomycota</taxon>
        <taxon>Pezizomycotina</taxon>
        <taxon>Leotiomycetes</taxon>
        <taxon>Helotiales</taxon>
        <taxon>Amorphothecaceae</taxon>
        <taxon>Amorphotheca</taxon>
    </lineage>
</organism>
<dbReference type="GO" id="GO:0000976">
    <property type="term" value="F:transcription cis-regulatory region binding"/>
    <property type="evidence" value="ECO:0007669"/>
    <property type="project" value="TreeGrafter"/>
</dbReference>
<protein>
    <recommendedName>
        <fullName evidence="7">Zn(2)-C6 fungal-type domain-containing protein</fullName>
    </recommendedName>
</protein>
<sequence length="620" mass="69593">MQSQKRACIDDQTDEASRGSKSRACNECKKHKIKCERRPGVSSCARCHKQGRRCISSGHLQRIVEEDTAWKKVASAHTLQLQSAVLDLLRHCQLPDLSTYKTNATTPQSLDAVLPCPETGSTMAMTRENSQEPGTEAELVPAPMRSLYEVTKLRNLRSNLYSQPRTINMIDNDMISRGVLSLDQAEMLFSLFNRTMNHCLWGGIALTHSDLTSVRQSSSLLTVAILAVASLHVPDQNETFEACYLEFVTLVSKSTLNRYHTLDEIRALCIGAFWLSDLSWKLSGHAIRIATEMNLHRGVQRLLRGKLENFEHVQLWYLLYVCDHHFSIAYGRPPVIHESPAIRNYEAFLQSPLAGPGDVRLVAQVALFIILTQGYDEFTSDVEQPLEEDDFDRLRALTLDVEMWRMKWQPRSADSPYVGCYPSKGVVLHYHFAKFQLNSLALRAIASDALLSMDRRDAINIAISSAISTLSMILHEPDIRSAIVGVPLFTHTMVAFCAVFLLKVAWTRNSQFLNIDKRQVQYLVQNVIEMMSSVAASDRHLTYHIARGLSKMLNRLKNRGISPDAQAYRTASTVAAAGLGGPTQVSIFDTLGTYGFEFDDTWSEFPTFPDPFAIMLPSDG</sequence>
<dbReference type="Proteomes" id="UP000241818">
    <property type="component" value="Unassembled WGS sequence"/>
</dbReference>